<sequence length="212" mass="23460">MSQWASSYTYRECLDEFSRRLQQLSETDRVIISDLHANMSTIDGYLFAISSAPATVSPTDWLGDLLPLVQLPDDEKAATAVNLLISYQMHLKKRMISQKYNLPDAGDALEGLKPGSELNSFSQGFSAGYDRISSIWSVKIPNELQKELTSQVFALSFFASTDNAKAFLKQKKSKLRPEQLADQVLANFPKAADLHVRLGMAVEADAGGESLH</sequence>
<protein>
    <submittedName>
        <fullName evidence="1">UPF0149 family protein</fullName>
    </submittedName>
</protein>
<proteinExistence type="predicted"/>
<accession>A0ABV7WSS5</accession>
<dbReference type="InterPro" id="IPR011978">
    <property type="entry name" value="YgfB-like"/>
</dbReference>
<dbReference type="RefSeq" id="WP_216000858.1">
    <property type="nucleotide sequence ID" value="NZ_JAUFQI010000001.1"/>
</dbReference>
<evidence type="ECO:0000313" key="1">
    <source>
        <dbReference type="EMBL" id="MFC3701020.1"/>
    </source>
</evidence>
<reference evidence="2" key="1">
    <citation type="journal article" date="2019" name="Int. J. Syst. Evol. Microbiol.">
        <title>The Global Catalogue of Microorganisms (GCM) 10K type strain sequencing project: providing services to taxonomists for standard genome sequencing and annotation.</title>
        <authorList>
            <consortium name="The Broad Institute Genomics Platform"/>
            <consortium name="The Broad Institute Genome Sequencing Center for Infectious Disease"/>
            <person name="Wu L."/>
            <person name="Ma J."/>
        </authorList>
    </citation>
    <scope>NUCLEOTIDE SEQUENCE [LARGE SCALE GENOMIC DNA]</scope>
    <source>
        <strain evidence="2">CECT 8288</strain>
    </source>
</reference>
<gene>
    <name evidence="1" type="ORF">ACFOND_05135</name>
</gene>
<comment type="caution">
    <text evidence="1">The sequence shown here is derived from an EMBL/GenBank/DDBJ whole genome shotgun (WGS) entry which is preliminary data.</text>
</comment>
<dbReference type="Proteomes" id="UP001595710">
    <property type="component" value="Unassembled WGS sequence"/>
</dbReference>
<dbReference type="Pfam" id="PF03695">
    <property type="entry name" value="UPF0149"/>
    <property type="match status" value="1"/>
</dbReference>
<dbReference type="EMBL" id="JBHRYN010000007">
    <property type="protein sequence ID" value="MFC3701020.1"/>
    <property type="molecule type" value="Genomic_DNA"/>
</dbReference>
<evidence type="ECO:0000313" key="2">
    <source>
        <dbReference type="Proteomes" id="UP001595710"/>
    </source>
</evidence>
<keyword evidence="2" id="KW-1185">Reference proteome</keyword>
<organism evidence="1 2">
    <name type="scientific">Reinekea marina</name>
    <dbReference type="NCBI Taxonomy" id="1310421"/>
    <lineage>
        <taxon>Bacteria</taxon>
        <taxon>Pseudomonadati</taxon>
        <taxon>Pseudomonadota</taxon>
        <taxon>Gammaproteobacteria</taxon>
        <taxon>Oceanospirillales</taxon>
        <taxon>Saccharospirillaceae</taxon>
        <taxon>Reinekea</taxon>
    </lineage>
</organism>
<name>A0ABV7WSS5_9GAMM</name>